<gene>
    <name evidence="7" type="primary">pqqA</name>
    <name evidence="8" type="ORF">THSYN_32355</name>
</gene>
<proteinExistence type="inferred from homology"/>
<evidence type="ECO:0000313" key="9">
    <source>
        <dbReference type="Proteomes" id="UP000232638"/>
    </source>
</evidence>
<reference evidence="8 9" key="1">
    <citation type="submission" date="2017-03" db="EMBL/GenBank/DDBJ databases">
        <title>Complete genome sequence of Candidatus 'Thiodictyon syntrophicum' sp. nov. strain Cad16T, a photolithoautotroph purple sulfur bacterium isolated from an alpine meromictic lake.</title>
        <authorList>
            <person name="Luedin S.M."/>
            <person name="Pothier J.F."/>
            <person name="Danza F."/>
            <person name="Storelli N."/>
            <person name="Wittwer M."/>
            <person name="Tonolla M."/>
        </authorList>
    </citation>
    <scope>NUCLEOTIDE SEQUENCE [LARGE SCALE GENOMIC DNA]</scope>
    <source>
        <strain evidence="8 9">Cad16T</strain>
        <plasmid evidence="9">Plasmid pts485</plasmid>
    </source>
</reference>
<dbReference type="KEGG" id="tsy:THSYN_32355"/>
<dbReference type="Proteomes" id="UP000232638">
    <property type="component" value="Plasmid pTs485"/>
</dbReference>
<comment type="similarity">
    <text evidence="2 7">Belongs to the PqqA family.</text>
</comment>
<evidence type="ECO:0000256" key="4">
    <source>
        <dbReference type="ARBA" id="ARBA00022905"/>
    </source>
</evidence>
<dbReference type="GO" id="GO:0018189">
    <property type="term" value="P:pyrroloquinoline quinone biosynthetic process"/>
    <property type="evidence" value="ECO:0007669"/>
    <property type="project" value="UniProtKB-UniRule"/>
</dbReference>
<evidence type="ECO:0000256" key="3">
    <source>
        <dbReference type="ARBA" id="ARBA00015086"/>
    </source>
</evidence>
<evidence type="ECO:0000256" key="6">
    <source>
        <dbReference type="ARBA" id="ARBA00030967"/>
    </source>
</evidence>
<evidence type="ECO:0000256" key="7">
    <source>
        <dbReference type="HAMAP-Rule" id="MF_00656"/>
    </source>
</evidence>
<sequence>MLSVESTKLSLPPAPGSRLWSVAAPLGSAADYSQPTTFQEASADMTWSTPAYEDLRLGFEINLYINNR</sequence>
<dbReference type="InterPro" id="IPR011725">
    <property type="entry name" value="PQQ_synth_PqqA"/>
</dbReference>
<name>A0A2K8UJ52_9GAMM</name>
<protein>
    <recommendedName>
        <fullName evidence="3 7">Coenzyme PQQ synthesis protein A</fullName>
    </recommendedName>
    <alternativeName>
        <fullName evidence="6 7">Pyrroloquinoline quinone biosynthesis protein A</fullName>
    </alternativeName>
</protein>
<dbReference type="EMBL" id="CP020372">
    <property type="protein sequence ID" value="AUB85596.1"/>
    <property type="molecule type" value="Genomic_DNA"/>
</dbReference>
<accession>A0A2K8UJ52</accession>
<evidence type="ECO:0000256" key="1">
    <source>
        <dbReference type="ARBA" id="ARBA00004886"/>
    </source>
</evidence>
<organism evidence="8 9">
    <name type="scientific">Candidatus Thiodictyon syntrophicum</name>
    <dbReference type="NCBI Taxonomy" id="1166950"/>
    <lineage>
        <taxon>Bacteria</taxon>
        <taxon>Pseudomonadati</taxon>
        <taxon>Pseudomonadota</taxon>
        <taxon>Gammaproteobacteria</taxon>
        <taxon>Chromatiales</taxon>
        <taxon>Chromatiaceae</taxon>
        <taxon>Thiodictyon</taxon>
    </lineage>
</organism>
<evidence type="ECO:0000256" key="5">
    <source>
        <dbReference type="ARBA" id="ARBA00024749"/>
    </source>
</evidence>
<keyword evidence="8" id="KW-0614">Plasmid</keyword>
<geneLocation type="plasmid" evidence="9">
    <name>pts485</name>
</geneLocation>
<dbReference type="HAMAP" id="MF_00656">
    <property type="entry name" value="PQQ_syn_PqqA"/>
    <property type="match status" value="1"/>
</dbReference>
<comment type="pathway">
    <text evidence="1 7">Cofactor biosynthesis; pyrroloquinoline quinone biosynthesis.</text>
</comment>
<comment type="function">
    <text evidence="5 7">Required for coenzyme pyrroloquinoline quinone (PQQ) biosynthesis. PQQ is probably formed by cross-linking a specific glutamate to a specific tyrosine residue and excising these residues from the peptide.</text>
</comment>
<dbReference type="Pfam" id="PF08042">
    <property type="entry name" value="PqqA"/>
    <property type="match status" value="1"/>
</dbReference>
<evidence type="ECO:0000256" key="2">
    <source>
        <dbReference type="ARBA" id="ARBA00009325"/>
    </source>
</evidence>
<evidence type="ECO:0000313" key="8">
    <source>
        <dbReference type="EMBL" id="AUB85596.1"/>
    </source>
</evidence>
<feature type="cross-link" description="Pyrroloquinoline quinone (Glu-Tyr)" evidence="7">
    <location>
        <begin position="60"/>
        <end position="64"/>
    </location>
</feature>
<dbReference type="NCBIfam" id="TIGR02107">
    <property type="entry name" value="PQQ_syn_pqqA"/>
    <property type="match status" value="1"/>
</dbReference>
<keyword evidence="4 7" id="KW-0884">PQQ biosynthesis</keyword>
<keyword evidence="9" id="KW-1185">Reference proteome</keyword>
<dbReference type="AlphaFoldDB" id="A0A2K8UJ52"/>
<dbReference type="UniPathway" id="UPA00539"/>